<evidence type="ECO:0000313" key="3">
    <source>
        <dbReference type="EMBL" id="KAK9751905.1"/>
    </source>
</evidence>
<evidence type="ECO:0000256" key="2">
    <source>
        <dbReference type="SAM" id="MobiDB-lite"/>
    </source>
</evidence>
<proteinExistence type="predicted"/>
<keyword evidence="4" id="KW-1185">Reference proteome</keyword>
<evidence type="ECO:0008006" key="5">
    <source>
        <dbReference type="Google" id="ProtNLM"/>
    </source>
</evidence>
<dbReference type="PANTHER" id="PTHR12345:SF11">
    <property type="entry name" value="FI13065P"/>
    <property type="match status" value="1"/>
</dbReference>
<feature type="compositionally biased region" description="Polar residues" evidence="2">
    <location>
        <begin position="261"/>
        <end position="271"/>
    </location>
</feature>
<dbReference type="EMBL" id="JASPKY010000025">
    <property type="protein sequence ID" value="KAK9751905.1"/>
    <property type="molecule type" value="Genomic_DNA"/>
</dbReference>
<comment type="caution">
    <text evidence="3">The sequence shown here is derived from an EMBL/GenBank/DDBJ whole genome shotgun (WGS) entry which is preliminary data.</text>
</comment>
<dbReference type="AlphaFoldDB" id="A0AAW1MZY7"/>
<dbReference type="InterPro" id="IPR051230">
    <property type="entry name" value="APP-Binding"/>
</dbReference>
<organism evidence="3 4">
    <name type="scientific">Popillia japonica</name>
    <name type="common">Japanese beetle</name>
    <dbReference type="NCBI Taxonomy" id="7064"/>
    <lineage>
        <taxon>Eukaryota</taxon>
        <taxon>Metazoa</taxon>
        <taxon>Ecdysozoa</taxon>
        <taxon>Arthropoda</taxon>
        <taxon>Hexapoda</taxon>
        <taxon>Insecta</taxon>
        <taxon>Pterygota</taxon>
        <taxon>Neoptera</taxon>
        <taxon>Endopterygota</taxon>
        <taxon>Coleoptera</taxon>
        <taxon>Polyphaga</taxon>
        <taxon>Scarabaeiformia</taxon>
        <taxon>Scarabaeidae</taxon>
        <taxon>Rutelinae</taxon>
        <taxon>Popillia</taxon>
    </lineage>
</organism>
<evidence type="ECO:0000313" key="4">
    <source>
        <dbReference type="Proteomes" id="UP001458880"/>
    </source>
</evidence>
<gene>
    <name evidence="3" type="ORF">QE152_g4727</name>
</gene>
<dbReference type="InterPro" id="IPR011993">
    <property type="entry name" value="PH-like_dom_sf"/>
</dbReference>
<dbReference type="Gene3D" id="2.30.29.30">
    <property type="entry name" value="Pleckstrin-homology domain (PH domain)/Phosphotyrosine-binding domain (PTB)"/>
    <property type="match status" value="1"/>
</dbReference>
<protein>
    <recommendedName>
        <fullName evidence="5">PH domain-containing protein</fullName>
    </recommendedName>
</protein>
<dbReference type="PANTHER" id="PTHR12345">
    <property type="entry name" value="SYNTENIN RELATED"/>
    <property type="match status" value="1"/>
</dbReference>
<feature type="region of interest" description="Disordered" evidence="2">
    <location>
        <begin position="249"/>
        <end position="271"/>
    </location>
</feature>
<accession>A0AAW1MZY7</accession>
<dbReference type="InterPro" id="IPR036034">
    <property type="entry name" value="PDZ_sf"/>
</dbReference>
<dbReference type="GO" id="GO:0005886">
    <property type="term" value="C:plasma membrane"/>
    <property type="evidence" value="ECO:0007669"/>
    <property type="project" value="TreeGrafter"/>
</dbReference>
<dbReference type="Proteomes" id="UP001458880">
    <property type="component" value="Unassembled WGS sequence"/>
</dbReference>
<sequence>MAEQNDQQRGPNNFGSPLFREIHKNSWLTKISSSDPKKKKEKVWVVFCVHDDNEAFLETYIDCKSSVTHKPDWFISLQHTNHISSTICPQEQGYEFVVTLSSEIVRLAAPTWEQMLDWVESLRNKLEELRILSPKENVYSKLPENKGISLLPTRDPTSPLPPPPAIPPAFVPGVEPLGTNRDNEATDTYQSRNHSILTRGSSLPDDAGNSYLFDSEDSATSQSTPVRDVFNFESINSVLITNTQSPSRNNYDRLFLGRQTPGPSSTSPNEILQVSPSRLQPAPQPYRTLREQQVLQLEKEMKHPSGVRLQLRRKDCVNSIALVDVMGAVWICGWKQKEHPMLYNVLHIGDQLLNIEGVPVKSANEAHKMLRNTSSLYVNIIVKRIPFGEVFIIHRDTEGQPLGIVQDGNTAVIQTVQAHSLVARHGLSAKTKTCDGLSFTNWVLTEINGRPLNLFFKENQVRDRLNSVGRDISILVQPLDLIKQLKKQMKTLRNYKDYILQ</sequence>
<dbReference type="GO" id="GO:0005737">
    <property type="term" value="C:cytoplasm"/>
    <property type="evidence" value="ECO:0007669"/>
    <property type="project" value="TreeGrafter"/>
</dbReference>
<evidence type="ECO:0000256" key="1">
    <source>
        <dbReference type="ARBA" id="ARBA00022737"/>
    </source>
</evidence>
<dbReference type="SUPFAM" id="SSF50156">
    <property type="entry name" value="PDZ domain-like"/>
    <property type="match status" value="1"/>
</dbReference>
<reference evidence="3 4" key="1">
    <citation type="journal article" date="2024" name="BMC Genomics">
        <title>De novo assembly and annotation of Popillia japonica's genome with initial clues to its potential as an invasive pest.</title>
        <authorList>
            <person name="Cucini C."/>
            <person name="Boschi S."/>
            <person name="Funari R."/>
            <person name="Cardaioli E."/>
            <person name="Iannotti N."/>
            <person name="Marturano G."/>
            <person name="Paoli F."/>
            <person name="Bruttini M."/>
            <person name="Carapelli A."/>
            <person name="Frati F."/>
            <person name="Nardi F."/>
        </authorList>
    </citation>
    <scope>NUCLEOTIDE SEQUENCE [LARGE SCALE GENOMIC DNA]</scope>
    <source>
        <strain evidence="3">DMR45628</strain>
    </source>
</reference>
<name>A0AAW1MZY7_POPJA</name>
<keyword evidence="1" id="KW-0677">Repeat</keyword>
<dbReference type="SUPFAM" id="SSF50729">
    <property type="entry name" value="PH domain-like"/>
    <property type="match status" value="1"/>
</dbReference>